<dbReference type="Gene3D" id="1.10.10.10">
    <property type="entry name" value="Winged helix-like DNA-binding domain superfamily/Winged helix DNA-binding domain"/>
    <property type="match status" value="4"/>
</dbReference>
<dbReference type="Pfam" id="PF05645">
    <property type="entry name" value="RNA_pol_Rpc82"/>
    <property type="match status" value="1"/>
</dbReference>
<comment type="subcellular location">
    <subcellularLocation>
        <location evidence="1 5">Nucleus</location>
    </subcellularLocation>
</comment>
<dbReference type="PANTHER" id="PTHR12949">
    <property type="entry name" value="RNA POLYMERASE III DNA DIRECTED -RELATED"/>
    <property type="match status" value="1"/>
</dbReference>
<evidence type="ECO:0000259" key="8">
    <source>
        <dbReference type="Pfam" id="PF22536"/>
    </source>
</evidence>
<dbReference type="GO" id="GO:0005666">
    <property type="term" value="C:RNA polymerase III complex"/>
    <property type="evidence" value="ECO:0007669"/>
    <property type="project" value="UniProtKB-UniRule"/>
</dbReference>
<reference evidence="9 10" key="1">
    <citation type="submission" date="2019-01" db="EMBL/GenBank/DDBJ databases">
        <title>Sequencing of cultivated peanut Arachis hypogaea provides insights into genome evolution and oil improvement.</title>
        <authorList>
            <person name="Chen X."/>
        </authorList>
    </citation>
    <scope>NUCLEOTIDE SEQUENCE [LARGE SCALE GENOMIC DNA]</scope>
    <source>
        <strain evidence="10">cv. Fuhuasheng</strain>
        <tissue evidence="9">Leaves</tissue>
    </source>
</reference>
<protein>
    <recommendedName>
        <fullName evidence="5">DNA-directed RNA polymerase III subunit RPC3</fullName>
        <shortName evidence="5">RNA polymerase III subunit C3</shortName>
    </recommendedName>
</protein>
<dbReference type="STRING" id="3818.A0A445BI63"/>
<evidence type="ECO:0000259" key="6">
    <source>
        <dbReference type="Pfam" id="PF05645"/>
    </source>
</evidence>
<proteinExistence type="inferred from homology"/>
<evidence type="ECO:0000313" key="10">
    <source>
        <dbReference type="Proteomes" id="UP000289738"/>
    </source>
</evidence>
<comment type="function">
    <text evidence="5">DNA-dependent RNA polymerase catalyzes the transcription of DNA into RNA using the four ribonucleoside triphosphates as substrates. Specific core component of RNA polymerase III which synthesizes small RNAs, such as 5S rRNA and tRNAs.</text>
</comment>
<dbReference type="InterPro" id="IPR055207">
    <property type="entry name" value="POLR3C_WHD"/>
</dbReference>
<dbReference type="Pfam" id="PF08221">
    <property type="entry name" value="HTH_9"/>
    <property type="match status" value="1"/>
</dbReference>
<dbReference type="Proteomes" id="UP000289738">
    <property type="component" value="Chromosome A09"/>
</dbReference>
<gene>
    <name evidence="9" type="ORF">Ahy_A09g043412</name>
</gene>
<keyword evidence="3 5" id="KW-0804">Transcription</keyword>
<evidence type="ECO:0000256" key="1">
    <source>
        <dbReference type="ARBA" id="ARBA00004123"/>
    </source>
</evidence>
<dbReference type="GO" id="GO:0003697">
    <property type="term" value="F:single-stranded DNA binding"/>
    <property type="evidence" value="ECO:0007669"/>
    <property type="project" value="UniProtKB-UniRule"/>
</dbReference>
<dbReference type="GO" id="GO:0006351">
    <property type="term" value="P:DNA-templated transcription"/>
    <property type="evidence" value="ECO:0007669"/>
    <property type="project" value="InterPro"/>
</dbReference>
<dbReference type="InterPro" id="IPR039748">
    <property type="entry name" value="RPC3"/>
</dbReference>
<dbReference type="EMBL" id="SDMP01000009">
    <property type="protein sequence ID" value="RYR38372.1"/>
    <property type="molecule type" value="Genomic_DNA"/>
</dbReference>
<dbReference type="Pfam" id="PF22536">
    <property type="entry name" value="WHD_POLR3C"/>
    <property type="match status" value="1"/>
</dbReference>
<evidence type="ECO:0000259" key="7">
    <source>
        <dbReference type="Pfam" id="PF08221"/>
    </source>
</evidence>
<evidence type="ECO:0000256" key="4">
    <source>
        <dbReference type="ARBA" id="ARBA00023242"/>
    </source>
</evidence>
<keyword evidence="2 5" id="KW-0240">DNA-directed RNA polymerase</keyword>
<feature type="domain" description="DNA-directed RNA polymerase III subunit RPC3 winged-helix" evidence="8">
    <location>
        <begin position="391"/>
        <end position="464"/>
    </location>
</feature>
<dbReference type="InterPro" id="IPR013197">
    <property type="entry name" value="RNA_pol_III_RPC82-rel_HTH"/>
</dbReference>
<dbReference type="FunFam" id="1.10.10.10:FF:000420">
    <property type="entry name" value="RNA polymerase III subunit, putative"/>
    <property type="match status" value="1"/>
</dbReference>
<evidence type="ECO:0000256" key="2">
    <source>
        <dbReference type="ARBA" id="ARBA00022478"/>
    </source>
</evidence>
<accession>A0A445BI63</accession>
<sequence>MVSQYGFKFAIHLITNHFGKIVAVTISIILVPFSTNRSVTAPKSFFPLQKVCETLFRKGPLSLGEIIRSTELTPEQVKNSLLVLVQHNCVQAYVPADQFRGEDGSMATVEYLALFDNIIHRLRFPKFLEIAKHQLDDEVSELLHPAHCFFEASQFNPVKAYPQTDENPGAIEAVVRESFHKLLKAHYIERCPAPEPVVSTLIKAESAPRKRGSKMAKKFEAPETIEQRVLEAAVPGEAIRFAVTAYTLGNADREAKSDDSSMVNDGDNSGGIANEGSILWRANFEEFIRHLRHKLLVENERKRLDDGAATILSAILDVTKTVEKKVKIEKSAPLSLDSIFTEVTKTEHGRTMTIDRVRASLVQLGCPQRNFDDSYSIDLKSIVEMARNEEVESIVLKRFGSDAYRIFRLLSKSNCFLETDKIAESALVDKKETPRLLYKLWKDNYLYMEKLVVTAAKQSRFMLWKVNKPLLWEYVLDEMYHAALNLSLRLAFEQEKDEDLLHVPADKLVPADKSSEANALQKRYRRLRDVLFLMGSSLMKLDDALMLFHDF</sequence>
<feature type="domain" description="RNA polymerase III subunit RPC82-related helix-turn-helix" evidence="7">
    <location>
        <begin position="49"/>
        <end position="92"/>
    </location>
</feature>
<comment type="subunit">
    <text evidence="5">Component of the RNA polymerase III (Pol III) complex consisting of 17 subunits.</text>
</comment>
<comment type="caution">
    <text evidence="9">The sequence shown here is derived from an EMBL/GenBank/DDBJ whole genome shotgun (WGS) entry which is preliminary data.</text>
</comment>
<evidence type="ECO:0000313" key="9">
    <source>
        <dbReference type="EMBL" id="RYR38372.1"/>
    </source>
</evidence>
<dbReference type="AlphaFoldDB" id="A0A445BI63"/>
<keyword evidence="4 5" id="KW-0539">Nucleus</keyword>
<dbReference type="PANTHER" id="PTHR12949:SF0">
    <property type="entry name" value="DNA-DIRECTED RNA POLYMERASE III SUBUNIT RPC3"/>
    <property type="match status" value="1"/>
</dbReference>
<name>A0A445BI63_ARAHY</name>
<evidence type="ECO:0000256" key="5">
    <source>
        <dbReference type="RuleBase" id="RU367076"/>
    </source>
</evidence>
<evidence type="ECO:0000256" key="3">
    <source>
        <dbReference type="ARBA" id="ARBA00023163"/>
    </source>
</evidence>
<organism evidence="9 10">
    <name type="scientific">Arachis hypogaea</name>
    <name type="common">Peanut</name>
    <dbReference type="NCBI Taxonomy" id="3818"/>
    <lineage>
        <taxon>Eukaryota</taxon>
        <taxon>Viridiplantae</taxon>
        <taxon>Streptophyta</taxon>
        <taxon>Embryophyta</taxon>
        <taxon>Tracheophyta</taxon>
        <taxon>Spermatophyta</taxon>
        <taxon>Magnoliopsida</taxon>
        <taxon>eudicotyledons</taxon>
        <taxon>Gunneridae</taxon>
        <taxon>Pentapetalae</taxon>
        <taxon>rosids</taxon>
        <taxon>fabids</taxon>
        <taxon>Fabales</taxon>
        <taxon>Fabaceae</taxon>
        <taxon>Papilionoideae</taxon>
        <taxon>50 kb inversion clade</taxon>
        <taxon>dalbergioids sensu lato</taxon>
        <taxon>Dalbergieae</taxon>
        <taxon>Pterocarpus clade</taxon>
        <taxon>Arachis</taxon>
    </lineage>
</organism>
<dbReference type="InterPro" id="IPR036388">
    <property type="entry name" value="WH-like_DNA-bd_sf"/>
</dbReference>
<feature type="domain" description="RNA polymerase III Rpc82 C -terminal" evidence="6">
    <location>
        <begin position="178"/>
        <end position="356"/>
    </location>
</feature>
<keyword evidence="10" id="KW-1185">Reference proteome</keyword>
<dbReference type="InterPro" id="IPR008806">
    <property type="entry name" value="RNA_pol_III_Rpc82_C"/>
</dbReference>
<comment type="similarity">
    <text evidence="5">Belongs to the eukaryotic RPC3/POLR3C RNA polymerase subunit family.</text>
</comment>